<evidence type="ECO:0000256" key="1">
    <source>
        <dbReference type="ARBA" id="ARBA00007085"/>
    </source>
</evidence>
<dbReference type="OrthoDB" id="5282860at2759"/>
<comment type="similarity">
    <text evidence="1">Belongs to the invertebrate defensin family.</text>
</comment>
<dbReference type="InterPro" id="IPR036574">
    <property type="entry name" value="Scorpion_toxin-like_sf"/>
</dbReference>
<feature type="chain" id="PRO_5040271406" description="Invertebrate defensins family profile domain-containing protein" evidence="4">
    <location>
        <begin position="22"/>
        <end position="124"/>
    </location>
</feature>
<keyword evidence="4" id="KW-0732">Signal</keyword>
<dbReference type="InterPro" id="IPR001542">
    <property type="entry name" value="Defensin_invertebrate/fungal"/>
</dbReference>
<dbReference type="SUPFAM" id="SSF57095">
    <property type="entry name" value="Scorpion toxin-like"/>
    <property type="match status" value="1"/>
</dbReference>
<feature type="signal peptide" evidence="4">
    <location>
        <begin position="1"/>
        <end position="21"/>
    </location>
</feature>
<keyword evidence="3" id="KW-0472">Membrane</keyword>
<dbReference type="EMBL" id="JAGIXG020000017">
    <property type="protein sequence ID" value="KAI6781962.1"/>
    <property type="molecule type" value="Genomic_DNA"/>
</dbReference>
<dbReference type="Pfam" id="PF01097">
    <property type="entry name" value="Defensin_2"/>
    <property type="match status" value="1"/>
</dbReference>
<accession>A0A9P9Y1V1</accession>
<dbReference type="Proteomes" id="UP001055219">
    <property type="component" value="Unassembled WGS sequence"/>
</dbReference>
<reference evidence="6" key="2">
    <citation type="submission" date="2022-07" db="EMBL/GenBank/DDBJ databases">
        <authorList>
            <person name="Goncalves M.F.M."/>
            <person name="Hilario S."/>
            <person name="Van De Peer Y."/>
            <person name="Esteves A.C."/>
            <person name="Alves A."/>
        </authorList>
    </citation>
    <scope>NUCLEOTIDE SEQUENCE</scope>
    <source>
        <strain evidence="6">MUM 19.33</strain>
    </source>
</reference>
<evidence type="ECO:0000259" key="5">
    <source>
        <dbReference type="Pfam" id="PF01097"/>
    </source>
</evidence>
<feature type="transmembrane region" description="Helical" evidence="3">
    <location>
        <begin position="91"/>
        <end position="111"/>
    </location>
</feature>
<keyword evidence="3" id="KW-0812">Transmembrane</keyword>
<reference evidence="6" key="1">
    <citation type="journal article" date="2021" name="J Fungi (Basel)">
        <title>Genomic and Metabolomic Analyses of the Marine Fungus Emericellopsis cladophorae: Insights into Saltwater Adaptability Mechanisms and Its Biosynthetic Potential.</title>
        <authorList>
            <person name="Goncalves M.F.M."/>
            <person name="Hilario S."/>
            <person name="Van de Peer Y."/>
            <person name="Esteves A.C."/>
            <person name="Alves A."/>
        </authorList>
    </citation>
    <scope>NUCLEOTIDE SEQUENCE</scope>
    <source>
        <strain evidence="6">MUM 19.33</strain>
    </source>
</reference>
<dbReference type="GeneID" id="75831658"/>
<sequence length="124" mass="13395">MQLTKLSITALFTLLATTSVAAPAPDSVDARMAEAAPGQDISGSADAALEKRGFGCPVDKKCHNHCKTVTGYKGGYCEGFLDLRLRVRVTVARVVVTIMIMAMVMIMLVTIKPRPVRKPVFEDI</sequence>
<dbReference type="AlphaFoldDB" id="A0A9P9Y1V1"/>
<evidence type="ECO:0000313" key="7">
    <source>
        <dbReference type="Proteomes" id="UP001055219"/>
    </source>
</evidence>
<keyword evidence="7" id="KW-1185">Reference proteome</keyword>
<gene>
    <name evidence="6" type="ORF">J7T54_005173</name>
</gene>
<dbReference type="RefSeq" id="XP_051362818.1">
    <property type="nucleotide sequence ID" value="XM_051505917.1"/>
</dbReference>
<organism evidence="6 7">
    <name type="scientific">Emericellopsis cladophorae</name>
    <dbReference type="NCBI Taxonomy" id="2686198"/>
    <lineage>
        <taxon>Eukaryota</taxon>
        <taxon>Fungi</taxon>
        <taxon>Dikarya</taxon>
        <taxon>Ascomycota</taxon>
        <taxon>Pezizomycotina</taxon>
        <taxon>Sordariomycetes</taxon>
        <taxon>Hypocreomycetidae</taxon>
        <taxon>Hypocreales</taxon>
        <taxon>Bionectriaceae</taxon>
        <taxon>Emericellopsis</taxon>
    </lineage>
</organism>
<keyword evidence="3" id="KW-1133">Transmembrane helix</keyword>
<keyword evidence="2" id="KW-1015">Disulfide bond</keyword>
<dbReference type="Gene3D" id="3.30.30.10">
    <property type="entry name" value="Knottin, scorpion toxin-like"/>
    <property type="match status" value="1"/>
</dbReference>
<name>A0A9P9Y1V1_9HYPO</name>
<protein>
    <recommendedName>
        <fullName evidence="5">Invertebrate defensins family profile domain-containing protein</fullName>
    </recommendedName>
</protein>
<evidence type="ECO:0000256" key="4">
    <source>
        <dbReference type="SAM" id="SignalP"/>
    </source>
</evidence>
<proteinExistence type="inferred from homology"/>
<dbReference type="GO" id="GO:0006952">
    <property type="term" value="P:defense response"/>
    <property type="evidence" value="ECO:0007669"/>
    <property type="project" value="InterPro"/>
</dbReference>
<feature type="domain" description="Invertebrate defensins family profile" evidence="5">
    <location>
        <begin position="53"/>
        <end position="79"/>
    </location>
</feature>
<evidence type="ECO:0000256" key="3">
    <source>
        <dbReference type="SAM" id="Phobius"/>
    </source>
</evidence>
<evidence type="ECO:0000256" key="2">
    <source>
        <dbReference type="ARBA" id="ARBA00023157"/>
    </source>
</evidence>
<evidence type="ECO:0000313" key="6">
    <source>
        <dbReference type="EMBL" id="KAI6781962.1"/>
    </source>
</evidence>
<comment type="caution">
    <text evidence="6">The sequence shown here is derived from an EMBL/GenBank/DDBJ whole genome shotgun (WGS) entry which is preliminary data.</text>
</comment>